<protein>
    <recommendedName>
        <fullName evidence="4">Transmembrane protein</fullName>
    </recommendedName>
</protein>
<sequence length="83" mass="9046">MVSKTLMLVVLFAVFVVVSEVAMASEKQSGTVSAESEETLYPDQTSYRADLPHGRAYGGCFKSSSHNHLMVVLWLLGFAICGF</sequence>
<dbReference type="AlphaFoldDB" id="A0AAU9RRH4"/>
<feature type="chain" id="PRO_5043437594" description="Transmembrane protein" evidence="1">
    <location>
        <begin position="25"/>
        <end position="83"/>
    </location>
</feature>
<keyword evidence="3" id="KW-1185">Reference proteome</keyword>
<reference evidence="2 3" key="1">
    <citation type="submission" date="2022-03" db="EMBL/GenBank/DDBJ databases">
        <authorList>
            <person name="Nunn A."/>
            <person name="Chopra R."/>
            <person name="Nunn A."/>
            <person name="Contreras Garrido A."/>
        </authorList>
    </citation>
    <scope>NUCLEOTIDE SEQUENCE [LARGE SCALE GENOMIC DNA]</scope>
</reference>
<name>A0AAU9RRH4_THLAR</name>
<keyword evidence="1" id="KW-0732">Signal</keyword>
<dbReference type="Proteomes" id="UP000836841">
    <property type="component" value="Chromosome 2"/>
</dbReference>
<evidence type="ECO:0008006" key="4">
    <source>
        <dbReference type="Google" id="ProtNLM"/>
    </source>
</evidence>
<evidence type="ECO:0000256" key="1">
    <source>
        <dbReference type="SAM" id="SignalP"/>
    </source>
</evidence>
<evidence type="ECO:0000313" key="2">
    <source>
        <dbReference type="EMBL" id="CAH2045458.1"/>
    </source>
</evidence>
<evidence type="ECO:0000313" key="3">
    <source>
        <dbReference type="Proteomes" id="UP000836841"/>
    </source>
</evidence>
<feature type="signal peptide" evidence="1">
    <location>
        <begin position="1"/>
        <end position="24"/>
    </location>
</feature>
<accession>A0AAU9RRH4</accession>
<dbReference type="EMBL" id="OU466858">
    <property type="protein sequence ID" value="CAH2045458.1"/>
    <property type="molecule type" value="Genomic_DNA"/>
</dbReference>
<organism evidence="2 3">
    <name type="scientific">Thlaspi arvense</name>
    <name type="common">Field penny-cress</name>
    <dbReference type="NCBI Taxonomy" id="13288"/>
    <lineage>
        <taxon>Eukaryota</taxon>
        <taxon>Viridiplantae</taxon>
        <taxon>Streptophyta</taxon>
        <taxon>Embryophyta</taxon>
        <taxon>Tracheophyta</taxon>
        <taxon>Spermatophyta</taxon>
        <taxon>Magnoliopsida</taxon>
        <taxon>eudicotyledons</taxon>
        <taxon>Gunneridae</taxon>
        <taxon>Pentapetalae</taxon>
        <taxon>rosids</taxon>
        <taxon>malvids</taxon>
        <taxon>Brassicales</taxon>
        <taxon>Brassicaceae</taxon>
        <taxon>Thlaspideae</taxon>
        <taxon>Thlaspi</taxon>
    </lineage>
</organism>
<proteinExistence type="predicted"/>
<gene>
    <name evidence="2" type="ORF">TAV2_LOCUS8073</name>
</gene>